<organism evidence="1 2">
    <name type="scientific">Aureimonas pseudogalii</name>
    <dbReference type="NCBI Taxonomy" id="1744844"/>
    <lineage>
        <taxon>Bacteria</taxon>
        <taxon>Pseudomonadati</taxon>
        <taxon>Pseudomonadota</taxon>
        <taxon>Alphaproteobacteria</taxon>
        <taxon>Hyphomicrobiales</taxon>
        <taxon>Aurantimonadaceae</taxon>
        <taxon>Aureimonas</taxon>
    </lineage>
</organism>
<dbReference type="Proteomes" id="UP000542776">
    <property type="component" value="Unassembled WGS sequence"/>
</dbReference>
<keyword evidence="2" id="KW-1185">Reference proteome</keyword>
<sequence>MKIDMPLDPTRFPLVYPEILDHIQQPDVLLQIGPSQRASLGCPTETASTSWSGFSMAMLEQLIPAAIEAGVTVIDARECEIDAYCSLVICGPMVAVGPSKAWRIDGARHCLSSLRIADDALLYAAIGALVHNMPALPDEPEAIAA</sequence>
<reference evidence="1 2" key="1">
    <citation type="submission" date="2020-08" db="EMBL/GenBank/DDBJ databases">
        <title>Genomic Encyclopedia of Type Strains, Phase IV (KMG-IV): sequencing the most valuable type-strain genomes for metagenomic binning, comparative biology and taxonomic classification.</title>
        <authorList>
            <person name="Goeker M."/>
        </authorList>
    </citation>
    <scope>NUCLEOTIDE SEQUENCE [LARGE SCALE GENOMIC DNA]</scope>
    <source>
        <strain evidence="1 2">DSM 102238</strain>
    </source>
</reference>
<dbReference type="RefSeq" id="WP_183201389.1">
    <property type="nucleotide sequence ID" value="NZ_JACIEK010000013.1"/>
</dbReference>
<dbReference type="EMBL" id="JACIEK010000013">
    <property type="protein sequence ID" value="MBB3999876.1"/>
    <property type="molecule type" value="Genomic_DNA"/>
</dbReference>
<evidence type="ECO:0000313" key="1">
    <source>
        <dbReference type="EMBL" id="MBB3999876.1"/>
    </source>
</evidence>
<dbReference type="AlphaFoldDB" id="A0A7W6H7A9"/>
<proteinExistence type="predicted"/>
<evidence type="ECO:0000313" key="2">
    <source>
        <dbReference type="Proteomes" id="UP000542776"/>
    </source>
</evidence>
<comment type="caution">
    <text evidence="1">The sequence shown here is derived from an EMBL/GenBank/DDBJ whole genome shotgun (WGS) entry which is preliminary data.</text>
</comment>
<accession>A0A7W6H7A9</accession>
<gene>
    <name evidence="1" type="ORF">GGR04_003748</name>
</gene>
<protein>
    <submittedName>
        <fullName evidence="1">Uncharacterized protein</fullName>
    </submittedName>
</protein>
<name>A0A7W6H7A9_9HYPH</name>